<dbReference type="GO" id="GO:0005765">
    <property type="term" value="C:lysosomal membrane"/>
    <property type="evidence" value="ECO:0007669"/>
    <property type="project" value="UniProtKB-SubCell"/>
</dbReference>
<dbReference type="OMA" id="RIHISIG"/>
<evidence type="ECO:0000256" key="9">
    <source>
        <dbReference type="ARBA" id="ARBA00023228"/>
    </source>
</evidence>
<evidence type="ECO:0000256" key="10">
    <source>
        <dbReference type="SAM" id="Phobius"/>
    </source>
</evidence>
<dbReference type="HOGENOM" id="CLU_1620918_0_0_1"/>
<dbReference type="PANTHER" id="PTHR31525">
    <property type="entry name" value="HEME TRANSPORTER HRG1"/>
    <property type="match status" value="1"/>
</dbReference>
<dbReference type="GO" id="GO:0020037">
    <property type="term" value="F:heme binding"/>
    <property type="evidence" value="ECO:0007669"/>
    <property type="project" value="TreeGrafter"/>
</dbReference>
<evidence type="ECO:0000256" key="8">
    <source>
        <dbReference type="ARBA" id="ARBA00023136"/>
    </source>
</evidence>
<dbReference type="GO" id="GO:0005886">
    <property type="term" value="C:plasma membrane"/>
    <property type="evidence" value="ECO:0007669"/>
    <property type="project" value="TreeGrafter"/>
</dbReference>
<keyword evidence="6" id="KW-0967">Endosome</keyword>
<dbReference type="OrthoDB" id="5954402at2759"/>
<evidence type="ECO:0000256" key="1">
    <source>
        <dbReference type="ARBA" id="ARBA00004155"/>
    </source>
</evidence>
<gene>
    <name evidence="11" type="ORF">LOTGIDRAFT_235195</name>
</gene>
<keyword evidence="4" id="KW-0813">Transport</keyword>
<dbReference type="RefSeq" id="XP_009062486.1">
    <property type="nucleotide sequence ID" value="XM_009064238.1"/>
</dbReference>
<feature type="transmembrane region" description="Helical" evidence="10">
    <location>
        <begin position="72"/>
        <end position="98"/>
    </location>
</feature>
<comment type="similarity">
    <text evidence="3">Belongs to the HRG family.</text>
</comment>
<keyword evidence="5 10" id="KW-0812">Transmembrane</keyword>
<keyword evidence="8 10" id="KW-0472">Membrane</keyword>
<keyword evidence="12" id="KW-1185">Reference proteome</keyword>
<dbReference type="GeneID" id="20249781"/>
<dbReference type="CTD" id="20249781"/>
<evidence type="ECO:0000313" key="11">
    <source>
        <dbReference type="EMBL" id="ESO86790.1"/>
    </source>
</evidence>
<evidence type="ECO:0000256" key="7">
    <source>
        <dbReference type="ARBA" id="ARBA00022989"/>
    </source>
</evidence>
<dbReference type="EMBL" id="KB202990">
    <property type="protein sequence ID" value="ESO86790.1"/>
    <property type="molecule type" value="Genomic_DNA"/>
</dbReference>
<dbReference type="KEGG" id="lgi:LOTGIDRAFT_235195"/>
<keyword evidence="9" id="KW-0458">Lysosome</keyword>
<dbReference type="PANTHER" id="PTHR31525:SF1">
    <property type="entry name" value="HEME TRANSPORTER HRG1"/>
    <property type="match status" value="1"/>
</dbReference>
<reference evidence="11 12" key="1">
    <citation type="journal article" date="2013" name="Nature">
        <title>Insights into bilaterian evolution from three spiralian genomes.</title>
        <authorList>
            <person name="Simakov O."/>
            <person name="Marletaz F."/>
            <person name="Cho S.J."/>
            <person name="Edsinger-Gonzales E."/>
            <person name="Havlak P."/>
            <person name="Hellsten U."/>
            <person name="Kuo D.H."/>
            <person name="Larsson T."/>
            <person name="Lv J."/>
            <person name="Arendt D."/>
            <person name="Savage R."/>
            <person name="Osoegawa K."/>
            <person name="de Jong P."/>
            <person name="Grimwood J."/>
            <person name="Chapman J.A."/>
            <person name="Shapiro H."/>
            <person name="Aerts A."/>
            <person name="Otillar R.P."/>
            <person name="Terry A.Y."/>
            <person name="Boore J.L."/>
            <person name="Grigoriev I.V."/>
            <person name="Lindberg D.R."/>
            <person name="Seaver E.C."/>
            <person name="Weisblat D.A."/>
            <person name="Putnam N.H."/>
            <person name="Rokhsar D.S."/>
        </authorList>
    </citation>
    <scope>NUCLEOTIDE SEQUENCE [LARGE SCALE GENOMIC DNA]</scope>
</reference>
<dbReference type="Proteomes" id="UP000030746">
    <property type="component" value="Unassembled WGS sequence"/>
</dbReference>
<evidence type="ECO:0000256" key="6">
    <source>
        <dbReference type="ARBA" id="ARBA00022753"/>
    </source>
</evidence>
<proteinExistence type="inferred from homology"/>
<feature type="transmembrane region" description="Helical" evidence="10">
    <location>
        <begin position="40"/>
        <end position="60"/>
    </location>
</feature>
<evidence type="ECO:0000256" key="3">
    <source>
        <dbReference type="ARBA" id="ARBA00006203"/>
    </source>
</evidence>
<dbReference type="Pfam" id="PF16954">
    <property type="entry name" value="HRG"/>
    <property type="match status" value="1"/>
</dbReference>
<keyword evidence="7 10" id="KW-1133">Transmembrane helix</keyword>
<evidence type="ECO:0008006" key="13">
    <source>
        <dbReference type="Google" id="ProtNLM"/>
    </source>
</evidence>
<name>V3ZW02_LOTGI</name>
<accession>V3ZW02</accession>
<evidence type="ECO:0000256" key="4">
    <source>
        <dbReference type="ARBA" id="ARBA00022448"/>
    </source>
</evidence>
<sequence>MATPTACAVTSRLIFSITGFLVGLSVFCVFGFHFHNWNTALWGLVSGLAASISIYIHFGYQRQIFAAYPYTLQRFMLTGCFIQLAGVCGFVVYLVLGITQHQGLVVYGEGYFLTCVWCAMTWKWGFFLLIYARMYKRVYISECTILTPHADPSCQQKSYVTVYQ</sequence>
<dbReference type="InterPro" id="IPR026218">
    <property type="entry name" value="HRG"/>
</dbReference>
<protein>
    <recommendedName>
        <fullName evidence="13">Heme transporter hrg1-A</fullName>
    </recommendedName>
</protein>
<dbReference type="PRINTS" id="PR02095">
    <property type="entry name" value="TRNSPORTRHRG"/>
</dbReference>
<dbReference type="AlphaFoldDB" id="V3ZW02"/>
<evidence type="ECO:0000256" key="2">
    <source>
        <dbReference type="ARBA" id="ARBA00004337"/>
    </source>
</evidence>
<feature type="transmembrane region" description="Helical" evidence="10">
    <location>
        <begin position="12"/>
        <end position="34"/>
    </location>
</feature>
<dbReference type="GO" id="GO:0015232">
    <property type="term" value="F:heme transmembrane transporter activity"/>
    <property type="evidence" value="ECO:0007669"/>
    <property type="project" value="InterPro"/>
</dbReference>
<evidence type="ECO:0000313" key="12">
    <source>
        <dbReference type="Proteomes" id="UP000030746"/>
    </source>
</evidence>
<feature type="transmembrane region" description="Helical" evidence="10">
    <location>
        <begin position="110"/>
        <end position="132"/>
    </location>
</feature>
<dbReference type="GO" id="GO:0010008">
    <property type="term" value="C:endosome membrane"/>
    <property type="evidence" value="ECO:0007669"/>
    <property type="project" value="UniProtKB-SubCell"/>
</dbReference>
<evidence type="ECO:0000256" key="5">
    <source>
        <dbReference type="ARBA" id="ARBA00022692"/>
    </source>
</evidence>
<comment type="subcellular location">
    <subcellularLocation>
        <location evidence="2">Endosome membrane</location>
        <topology evidence="2">Multi-pass membrane protein</topology>
    </subcellularLocation>
    <subcellularLocation>
        <location evidence="1">Lysosome membrane</location>
        <topology evidence="1">Multi-pass membrane protein</topology>
    </subcellularLocation>
</comment>
<organism evidence="11 12">
    <name type="scientific">Lottia gigantea</name>
    <name type="common">Giant owl limpet</name>
    <dbReference type="NCBI Taxonomy" id="225164"/>
    <lineage>
        <taxon>Eukaryota</taxon>
        <taxon>Metazoa</taxon>
        <taxon>Spiralia</taxon>
        <taxon>Lophotrochozoa</taxon>
        <taxon>Mollusca</taxon>
        <taxon>Gastropoda</taxon>
        <taxon>Patellogastropoda</taxon>
        <taxon>Lottioidea</taxon>
        <taxon>Lottiidae</taxon>
        <taxon>Lottia</taxon>
    </lineage>
</organism>